<dbReference type="SUPFAM" id="SSF52540">
    <property type="entry name" value="P-loop containing nucleoside triphosphate hydrolases"/>
    <property type="match status" value="1"/>
</dbReference>
<evidence type="ECO:0000256" key="5">
    <source>
        <dbReference type="ARBA" id="ARBA00023235"/>
    </source>
</evidence>
<evidence type="ECO:0000313" key="12">
    <source>
        <dbReference type="Proteomes" id="UP000239156"/>
    </source>
</evidence>
<proteinExistence type="inferred from homology"/>
<evidence type="ECO:0000256" key="6">
    <source>
        <dbReference type="ARBA" id="ARBA00034617"/>
    </source>
</evidence>
<feature type="region of interest" description="Disordered" evidence="8">
    <location>
        <begin position="786"/>
        <end position="837"/>
    </location>
</feature>
<dbReference type="GO" id="GO:0005524">
    <property type="term" value="F:ATP binding"/>
    <property type="evidence" value="ECO:0007669"/>
    <property type="project" value="UniProtKB-KW"/>
</dbReference>
<keyword evidence="3" id="KW-0067">ATP-binding</keyword>
<feature type="compositionally biased region" description="Polar residues" evidence="8">
    <location>
        <begin position="828"/>
        <end position="837"/>
    </location>
</feature>
<dbReference type="InterPro" id="IPR014001">
    <property type="entry name" value="Helicase_ATP-bd"/>
</dbReference>
<dbReference type="InterPro" id="IPR001650">
    <property type="entry name" value="Helicase_C-like"/>
</dbReference>
<protein>
    <recommendedName>
        <fullName evidence="7">DNA 3'-5' helicase</fullName>
        <ecNumber evidence="7">5.6.2.4</ecNumber>
    </recommendedName>
</protein>
<dbReference type="VEuPathDB" id="FungiDB:PSHT_12576"/>
<organism evidence="11 12">
    <name type="scientific">Puccinia striiformis</name>
    <dbReference type="NCBI Taxonomy" id="27350"/>
    <lineage>
        <taxon>Eukaryota</taxon>
        <taxon>Fungi</taxon>
        <taxon>Dikarya</taxon>
        <taxon>Basidiomycota</taxon>
        <taxon>Pucciniomycotina</taxon>
        <taxon>Pucciniomycetes</taxon>
        <taxon>Pucciniales</taxon>
        <taxon>Pucciniaceae</taxon>
        <taxon>Puccinia</taxon>
    </lineage>
</organism>
<evidence type="ECO:0000256" key="1">
    <source>
        <dbReference type="ARBA" id="ARBA00005446"/>
    </source>
</evidence>
<feature type="compositionally biased region" description="Basic and acidic residues" evidence="8">
    <location>
        <begin position="682"/>
        <end position="692"/>
    </location>
</feature>
<gene>
    <name evidence="11" type="ORF">PSTT_12704</name>
</gene>
<evidence type="ECO:0000256" key="2">
    <source>
        <dbReference type="ARBA" id="ARBA00022741"/>
    </source>
</evidence>
<dbReference type="PANTHER" id="PTHR13710">
    <property type="entry name" value="DNA HELICASE RECQ FAMILY MEMBER"/>
    <property type="match status" value="1"/>
</dbReference>
<evidence type="ECO:0000259" key="10">
    <source>
        <dbReference type="PROSITE" id="PS51194"/>
    </source>
</evidence>
<dbReference type="PROSITE" id="PS51192">
    <property type="entry name" value="HELICASE_ATP_BIND_1"/>
    <property type="match status" value="1"/>
</dbReference>
<dbReference type="Proteomes" id="UP000239156">
    <property type="component" value="Unassembled WGS sequence"/>
</dbReference>
<evidence type="ECO:0000256" key="3">
    <source>
        <dbReference type="ARBA" id="ARBA00022840"/>
    </source>
</evidence>
<evidence type="ECO:0000256" key="4">
    <source>
        <dbReference type="ARBA" id="ARBA00023125"/>
    </source>
</evidence>
<evidence type="ECO:0000256" key="7">
    <source>
        <dbReference type="ARBA" id="ARBA00034808"/>
    </source>
</evidence>
<comment type="caution">
    <text evidence="11">The sequence shown here is derived from an EMBL/GenBank/DDBJ whole genome shotgun (WGS) entry which is preliminary data.</text>
</comment>
<keyword evidence="4" id="KW-0238">DNA-binding</keyword>
<dbReference type="PANTHER" id="PTHR13710:SF105">
    <property type="entry name" value="ATP-DEPENDENT DNA HELICASE Q1"/>
    <property type="match status" value="1"/>
</dbReference>
<dbReference type="PROSITE" id="PS51194">
    <property type="entry name" value="HELICASE_CTER"/>
    <property type="match status" value="1"/>
</dbReference>
<dbReference type="Pfam" id="PF00271">
    <property type="entry name" value="Helicase_C"/>
    <property type="match status" value="1"/>
</dbReference>
<dbReference type="GO" id="GO:0000724">
    <property type="term" value="P:double-strand break repair via homologous recombination"/>
    <property type="evidence" value="ECO:0007669"/>
    <property type="project" value="TreeGrafter"/>
</dbReference>
<feature type="domain" description="Helicase C-terminal" evidence="10">
    <location>
        <begin position="275"/>
        <end position="438"/>
    </location>
</feature>
<dbReference type="GO" id="GO:0043138">
    <property type="term" value="F:3'-5' DNA helicase activity"/>
    <property type="evidence" value="ECO:0007669"/>
    <property type="project" value="UniProtKB-EC"/>
</dbReference>
<dbReference type="Gene3D" id="3.40.50.300">
    <property type="entry name" value="P-loop containing nucleotide triphosphate hydrolases"/>
    <property type="match status" value="2"/>
</dbReference>
<dbReference type="InterPro" id="IPR027417">
    <property type="entry name" value="P-loop_NTPase"/>
</dbReference>
<dbReference type="GO" id="GO:0009378">
    <property type="term" value="F:four-way junction helicase activity"/>
    <property type="evidence" value="ECO:0007669"/>
    <property type="project" value="TreeGrafter"/>
</dbReference>
<feature type="domain" description="Helicase ATP-binding" evidence="9">
    <location>
        <begin position="58"/>
        <end position="249"/>
    </location>
</feature>
<dbReference type="GO" id="GO:0005737">
    <property type="term" value="C:cytoplasm"/>
    <property type="evidence" value="ECO:0007669"/>
    <property type="project" value="TreeGrafter"/>
</dbReference>
<feature type="compositionally biased region" description="Basic and acidic residues" evidence="8">
    <location>
        <begin position="786"/>
        <end position="825"/>
    </location>
</feature>
<keyword evidence="5" id="KW-0413">Isomerase</keyword>
<reference evidence="11" key="1">
    <citation type="submission" date="2017-12" db="EMBL/GenBank/DDBJ databases">
        <title>Gene loss provides genomic basis for host adaptation in cereal stripe rust fungi.</title>
        <authorList>
            <person name="Xia C."/>
        </authorList>
    </citation>
    <scope>NUCLEOTIDE SEQUENCE [LARGE SCALE GENOMIC DNA]</scope>
    <source>
        <strain evidence="11">93-210</strain>
    </source>
</reference>
<dbReference type="VEuPathDB" id="FungiDB:PSTT_12704"/>
<dbReference type="GO" id="GO:0003677">
    <property type="term" value="F:DNA binding"/>
    <property type="evidence" value="ECO:0007669"/>
    <property type="project" value="UniProtKB-KW"/>
</dbReference>
<feature type="region of interest" description="Disordered" evidence="8">
    <location>
        <begin position="682"/>
        <end position="707"/>
    </location>
</feature>
<accession>A0A2S4UV61</accession>
<dbReference type="Pfam" id="PF00270">
    <property type="entry name" value="DEAD"/>
    <property type="match status" value="1"/>
</dbReference>
<evidence type="ECO:0000256" key="8">
    <source>
        <dbReference type="SAM" id="MobiDB-lite"/>
    </source>
</evidence>
<comment type="similarity">
    <text evidence="1">Belongs to the helicase family. RecQ subfamily.</text>
</comment>
<dbReference type="EC" id="5.6.2.4" evidence="7"/>
<name>A0A2S4UV61_9BASI</name>
<dbReference type="AlphaFoldDB" id="A0A2S4UV61"/>
<comment type="catalytic activity">
    <reaction evidence="6">
        <text>Couples ATP hydrolysis with the unwinding of duplex DNA by translocating in the 3'-5' direction.</text>
        <dbReference type="EC" id="5.6.2.4"/>
    </reaction>
</comment>
<dbReference type="EMBL" id="PKSL01000165">
    <property type="protein sequence ID" value="POW01101.1"/>
    <property type="molecule type" value="Genomic_DNA"/>
</dbReference>
<keyword evidence="12" id="KW-1185">Reference proteome</keyword>
<evidence type="ECO:0000259" key="9">
    <source>
        <dbReference type="PROSITE" id="PS51192"/>
    </source>
</evidence>
<keyword evidence="2" id="KW-0547">Nucleotide-binding</keyword>
<dbReference type="GO" id="GO:0005694">
    <property type="term" value="C:chromosome"/>
    <property type="evidence" value="ECO:0007669"/>
    <property type="project" value="TreeGrafter"/>
</dbReference>
<dbReference type="SMART" id="SM00487">
    <property type="entry name" value="DEXDc"/>
    <property type="match status" value="1"/>
</dbReference>
<evidence type="ECO:0000313" key="11">
    <source>
        <dbReference type="EMBL" id="POW01101.1"/>
    </source>
</evidence>
<sequence length="837" mass="94553">MNGQQDFIGPLEETNSCKALKLPKRVTGLNDEQLDQHIRSEAIKFYHDEPKELQVQAVSTLARGRKCFLRAGTGYGKTRISEMYFNLFKTKVVVLVLNPLDSLGDDQVREKKIVKIKSVNLNKMMLNREVIQKIKSGYFGFVYLSPEVFLNNNLFTEMFFSHEFQKILALMVIDEAHMVYLWGLVTSKAAKGMATFTRHEDRGPFRIAYGSIATRLMATNNIPVLMLSATCRPIAVSSIISNLRLQPSDITMIDGELTRPEIRIIRIPMKFTLKSCDDLLRIFAPQSKVPAEKAIPMLIYSSSRNLTFQVMKVVNEARHTKKHEYDPLDGFIRRYHSVTGEEDKADNMKDYMESKFPVMSATMALGLGQNLKRVRCVIHMGRGDPASIVQMIGRCGRDGSTGLALLFMEPVRQKGKNSVEDFDLGANQGEDDRVDAMAVSPVCLRVAINMDNKHGYIPLEADDRNYVAERSREVKVGFTPCKCSNCCPDEAAQIINVFQQIDKDNFHAILDNPTAIPLDTSIVTLTRQKKPNKGPATCKLSPVDAAHLANHLVEDFKSFMPELLAPDAKFVPADFFGPLDAVELVASFDQIFPVEGFDTRHLQDVIGGPWFPGQLGWLTGSIMDWIASDYYQDILEKNEIAAREEIRRAAEVREQAYEILEEATARAAEKTFQQEERKRVNDERKRVNDERKAAKKHISGGRNQATDKSTRMIAEGHIAAEHAARAAHAAEEEKSRLEDMKKMEYLAEYTRLEVIKQTERTQRILAVNQARTEAEHMKAGEKIARKEAIRSNKQRAEAKRSVSIRRTDKKIGRKSSDHVGWELDQAHLGSNQGVSQD</sequence>
<dbReference type="VEuPathDB" id="FungiDB:PSHT_14385"/>
<dbReference type="SMART" id="SM00490">
    <property type="entry name" value="HELICc"/>
    <property type="match status" value="1"/>
</dbReference>
<dbReference type="InterPro" id="IPR011545">
    <property type="entry name" value="DEAD/DEAH_box_helicase_dom"/>
</dbReference>